<name>A0AAV3PC44_LITER</name>
<comment type="caution">
    <text evidence="1">The sequence shown here is derived from an EMBL/GenBank/DDBJ whole genome shotgun (WGS) entry which is preliminary data.</text>
</comment>
<dbReference type="EMBL" id="BAABME010032092">
    <property type="protein sequence ID" value="GAA0148251.1"/>
    <property type="molecule type" value="Genomic_DNA"/>
</dbReference>
<keyword evidence="2" id="KW-1185">Reference proteome</keyword>
<gene>
    <name evidence="1" type="ORF">LIER_42988</name>
</gene>
<dbReference type="AlphaFoldDB" id="A0AAV3PC44"/>
<evidence type="ECO:0000313" key="1">
    <source>
        <dbReference type="EMBL" id="GAA0148251.1"/>
    </source>
</evidence>
<proteinExistence type="predicted"/>
<reference evidence="1 2" key="1">
    <citation type="submission" date="2024-01" db="EMBL/GenBank/DDBJ databases">
        <title>The complete chloroplast genome sequence of Lithospermum erythrorhizon: insights into the phylogenetic relationship among Boraginaceae species and the maternal lineages of purple gromwells.</title>
        <authorList>
            <person name="Okada T."/>
            <person name="Watanabe K."/>
        </authorList>
    </citation>
    <scope>NUCLEOTIDE SEQUENCE [LARGE SCALE GENOMIC DNA]</scope>
</reference>
<sequence>MSIFCQLFTVSHKGVLTSLNPAKRWNIFMDEKPGKVFENRWHSLWFLLKGGMDARVPKTWVSLAKADRPKSSPTDETFATLKKLRSIFRQKMH</sequence>
<accession>A0AAV3PC44</accession>
<organism evidence="1 2">
    <name type="scientific">Lithospermum erythrorhizon</name>
    <name type="common">Purple gromwell</name>
    <name type="synonym">Lithospermum officinale var. erythrorhizon</name>
    <dbReference type="NCBI Taxonomy" id="34254"/>
    <lineage>
        <taxon>Eukaryota</taxon>
        <taxon>Viridiplantae</taxon>
        <taxon>Streptophyta</taxon>
        <taxon>Embryophyta</taxon>
        <taxon>Tracheophyta</taxon>
        <taxon>Spermatophyta</taxon>
        <taxon>Magnoliopsida</taxon>
        <taxon>eudicotyledons</taxon>
        <taxon>Gunneridae</taxon>
        <taxon>Pentapetalae</taxon>
        <taxon>asterids</taxon>
        <taxon>lamiids</taxon>
        <taxon>Boraginales</taxon>
        <taxon>Boraginaceae</taxon>
        <taxon>Boraginoideae</taxon>
        <taxon>Lithospermeae</taxon>
        <taxon>Lithospermum</taxon>
    </lineage>
</organism>
<protein>
    <submittedName>
        <fullName evidence="1">Uncharacterized protein</fullName>
    </submittedName>
</protein>
<evidence type="ECO:0000313" key="2">
    <source>
        <dbReference type="Proteomes" id="UP001454036"/>
    </source>
</evidence>
<dbReference type="Proteomes" id="UP001454036">
    <property type="component" value="Unassembled WGS sequence"/>
</dbReference>